<dbReference type="PANTHER" id="PTHR46411">
    <property type="entry name" value="FAMILY ATPASE, PUTATIVE-RELATED"/>
    <property type="match status" value="1"/>
</dbReference>
<dbReference type="GO" id="GO:0005524">
    <property type="term" value="F:ATP binding"/>
    <property type="evidence" value="ECO:0007669"/>
    <property type="project" value="InterPro"/>
</dbReference>
<dbReference type="Pfam" id="PF22942">
    <property type="entry name" value="DUF7025"/>
    <property type="match status" value="1"/>
</dbReference>
<dbReference type="EMBL" id="CAJSTJ010000136">
    <property type="protein sequence ID" value="CAG7560597.1"/>
    <property type="molecule type" value="Genomic_DNA"/>
</dbReference>
<dbReference type="PANTHER" id="PTHR46411:SF2">
    <property type="entry name" value="AAA+ ATPASE DOMAIN-CONTAINING PROTEIN"/>
    <property type="match status" value="1"/>
</dbReference>
<evidence type="ECO:0000313" key="4">
    <source>
        <dbReference type="Proteomes" id="UP000693738"/>
    </source>
</evidence>
<sequence>MSPEQHAKGVQVEHKATQAPATQAEEQDDLRKEKVVKARQIDSIEDILMRFAQVNQVIAAEKTREDSAVAQNRAMESVFEGLGQDLLERDRRLGNINTRSWQATIHHNFTNLRIAELEIDVKALKKRVYDLGDDHDFEIPKEQFPIHLHEIRRSHPNEFVLNNDVVCLPTQQQPALEVRLPGGGAPKQRSLQALSNEETTLNKKGYPAGTADEVPVEVTPDRLRIRSRPLMSHLEELTATPILSRVSTDRFKDERVYNSLVFLRPFRFFIRHEMAIRQSVADVEIKVKKESKYEPEKRSDSEKDTYKQGKQGQQQFSNKTLLEDLRLLITFLDKDLSPTLRLFDAFKDGTDVAVEYADLRHLFSRGDIVVVKADEAFARMVVNLSGGRDPLRDEKKQGQTSVDGFAIDCISLGSNGSSFVPRLEKYSIRKFHGARPISSLPIYPLKFDPNTQSLSTRFKESGRKFADTTHVSFSHRRVVGNTTDEPSINLDAEVIVDMTLAMNAKPEWRADTYVSSDAFTRKDFREVEEIPWCKHMYDYPRTCCGSDAIFNDLQLDDFEAEDFLKVMGHMLHPTAHGELTDDHLLIMRPYVHAFVLRSRQWVTVRSEDLQEVVFRNSFDDLVVPDNHKTTVKALVTTHENARSPQSPSSTEQSSVGSALDLVKGKGAGLVILLHGPPGVGKTSTAECVADDTKRPLFPITCGDIGETASDVEHNLQKNFQLAHKWGCVLLLDEADIFLAKRTRSDLRHNAVTSVFLRSLEYYAGILFLTTNRVGAIDPAFRSRIQMSLFYPKLSLDVTCQLYMKFIRRAKAEQQRKGDPLFKIKEKEILKFGKKHFRVLEKGGYETWNGRQIRNAFQTAIALSEHQSMVMTPGDPMPTLGKEQFETVARGFTQFDEYLNRTIGGTDADVARREGYRNDNFMMPGTTLSAPVPPPQASYQRQRLSKNVLDLDSDDETDSDTESDQDSGNEHGQTNKRAKGKVASGGNHTAPGETLDDMDEFQQFKMWKQMMSQNK</sequence>
<dbReference type="SMART" id="SM00382">
    <property type="entry name" value="AAA"/>
    <property type="match status" value="1"/>
</dbReference>
<dbReference type="InterPro" id="IPR056599">
    <property type="entry name" value="AAA_lid_fung"/>
</dbReference>
<dbReference type="AlphaFoldDB" id="A0A8J2IV87"/>
<feature type="compositionally biased region" description="Acidic residues" evidence="1">
    <location>
        <begin position="950"/>
        <end position="966"/>
    </location>
</feature>
<organism evidence="3 4">
    <name type="scientific">Fusarium equiseti</name>
    <name type="common">Fusarium scirpi</name>
    <dbReference type="NCBI Taxonomy" id="61235"/>
    <lineage>
        <taxon>Eukaryota</taxon>
        <taxon>Fungi</taxon>
        <taxon>Dikarya</taxon>
        <taxon>Ascomycota</taxon>
        <taxon>Pezizomycotina</taxon>
        <taxon>Sordariomycetes</taxon>
        <taxon>Hypocreomycetidae</taxon>
        <taxon>Hypocreales</taxon>
        <taxon>Nectriaceae</taxon>
        <taxon>Fusarium</taxon>
        <taxon>Fusarium incarnatum-equiseti species complex</taxon>
    </lineage>
</organism>
<feature type="region of interest" description="Disordered" evidence="1">
    <location>
        <begin position="637"/>
        <end position="656"/>
    </location>
</feature>
<protein>
    <recommendedName>
        <fullName evidence="2">AAA+ ATPase domain-containing protein</fullName>
    </recommendedName>
</protein>
<feature type="compositionally biased region" description="Basic and acidic residues" evidence="1">
    <location>
        <begin position="1"/>
        <end position="16"/>
    </location>
</feature>
<feature type="region of interest" description="Disordered" evidence="1">
    <location>
        <begin position="920"/>
        <end position="1000"/>
    </location>
</feature>
<feature type="region of interest" description="Disordered" evidence="1">
    <location>
        <begin position="291"/>
        <end position="314"/>
    </location>
</feature>
<dbReference type="InterPro" id="IPR003593">
    <property type="entry name" value="AAA+_ATPase"/>
</dbReference>
<dbReference type="Pfam" id="PF23232">
    <property type="entry name" value="AAA_lid_13"/>
    <property type="match status" value="1"/>
</dbReference>
<dbReference type="InterPro" id="IPR054289">
    <property type="entry name" value="DUF7025"/>
</dbReference>
<dbReference type="Pfam" id="PF00004">
    <property type="entry name" value="AAA"/>
    <property type="match status" value="1"/>
</dbReference>
<proteinExistence type="predicted"/>
<feature type="compositionally biased region" description="Basic and acidic residues" evidence="1">
    <location>
        <begin position="291"/>
        <end position="307"/>
    </location>
</feature>
<reference evidence="3" key="1">
    <citation type="submission" date="2021-05" db="EMBL/GenBank/DDBJ databases">
        <authorList>
            <person name="Khan N."/>
        </authorList>
    </citation>
    <scope>NUCLEOTIDE SEQUENCE</scope>
</reference>
<comment type="caution">
    <text evidence="3">The sequence shown here is derived from an EMBL/GenBank/DDBJ whole genome shotgun (WGS) entry which is preliminary data.</text>
</comment>
<feature type="region of interest" description="Disordered" evidence="1">
    <location>
        <begin position="1"/>
        <end position="32"/>
    </location>
</feature>
<dbReference type="Proteomes" id="UP000693738">
    <property type="component" value="Unassembled WGS sequence"/>
</dbReference>
<evidence type="ECO:0000313" key="3">
    <source>
        <dbReference type="EMBL" id="CAG7560597.1"/>
    </source>
</evidence>
<accession>A0A8J2IV87</accession>
<gene>
    <name evidence="3" type="ORF">FEQUK3_LOCUS6391</name>
</gene>
<dbReference type="InterPro" id="IPR003959">
    <property type="entry name" value="ATPase_AAA_core"/>
</dbReference>
<evidence type="ECO:0000256" key="1">
    <source>
        <dbReference type="SAM" id="MobiDB-lite"/>
    </source>
</evidence>
<feature type="domain" description="AAA+ ATPase" evidence="2">
    <location>
        <begin position="667"/>
        <end position="794"/>
    </location>
</feature>
<dbReference type="GO" id="GO:0016887">
    <property type="term" value="F:ATP hydrolysis activity"/>
    <property type="evidence" value="ECO:0007669"/>
    <property type="project" value="InterPro"/>
</dbReference>
<dbReference type="CDD" id="cd19481">
    <property type="entry name" value="RecA-like_protease"/>
    <property type="match status" value="1"/>
</dbReference>
<feature type="compositionally biased region" description="Low complexity" evidence="1">
    <location>
        <begin position="643"/>
        <end position="656"/>
    </location>
</feature>
<evidence type="ECO:0000259" key="2">
    <source>
        <dbReference type="SMART" id="SM00382"/>
    </source>
</evidence>
<name>A0A8J2IV87_FUSEQ</name>